<dbReference type="Proteomes" id="UP000625568">
    <property type="component" value="Chromosome 1"/>
</dbReference>
<dbReference type="RefSeq" id="WP_045552462.1">
    <property type="nucleotide sequence ID" value="NZ_CABVPR010000006.1"/>
</dbReference>
<name>A0A892I4B5_9BURK</name>
<proteinExistence type="predicted"/>
<sequence>MALTPEKRAALKLARERIATGGSRYICFALHDVGALFPHLGPVCDQLRAYIRDQLHPWSTFEEWQAANGCGGRSFAQRRIDRAAWIDWMLDEPKEA</sequence>
<gene>
    <name evidence="1" type="ORF">I6K02_13990</name>
</gene>
<dbReference type="AlphaFoldDB" id="A0A892I4B5"/>
<organism evidence="1 2">
    <name type="scientific">Burkholderia dolosa</name>
    <dbReference type="NCBI Taxonomy" id="152500"/>
    <lineage>
        <taxon>Bacteria</taxon>
        <taxon>Pseudomonadati</taxon>
        <taxon>Pseudomonadota</taxon>
        <taxon>Betaproteobacteria</taxon>
        <taxon>Burkholderiales</taxon>
        <taxon>Burkholderiaceae</taxon>
        <taxon>Burkholderia</taxon>
        <taxon>Burkholderia cepacia complex</taxon>
    </lineage>
</organism>
<reference evidence="1 2" key="1">
    <citation type="submission" date="2021-02" db="EMBL/GenBank/DDBJ databases">
        <title>FDA dAtabase for Regulatory Grade micrObial Sequences (FDA-ARGOS): Supporting development and validation of Infectious Disease Dx tests.</title>
        <authorList>
            <person name="Minogue T."/>
            <person name="Wolcott M."/>
            <person name="Wasieloski L."/>
            <person name="Aguilar W."/>
            <person name="Moore D."/>
            <person name="Jaissle J."/>
            <person name="Tallon L."/>
            <person name="Sadzewicz L."/>
            <person name="Zhao X."/>
            <person name="Boylan J."/>
            <person name="Ott S."/>
            <person name="Bowen H."/>
            <person name="Vavikolanu K."/>
            <person name="Mehta A."/>
            <person name="Aluvathingal J."/>
            <person name="Nadendla S."/>
            <person name="Yan Y."/>
            <person name="Sichtig H."/>
        </authorList>
    </citation>
    <scope>NUCLEOTIDE SEQUENCE [LARGE SCALE GENOMIC DNA]</scope>
    <source>
        <strain evidence="1 2">FDAARGOS_1272</strain>
    </source>
</reference>
<keyword evidence="2" id="KW-1185">Reference proteome</keyword>
<accession>A0A892I4B5</accession>
<dbReference type="EMBL" id="CP069482">
    <property type="protein sequence ID" value="QRO76988.1"/>
    <property type="molecule type" value="Genomic_DNA"/>
</dbReference>
<protein>
    <submittedName>
        <fullName evidence="1">Uncharacterized protein</fullName>
    </submittedName>
</protein>
<evidence type="ECO:0000313" key="2">
    <source>
        <dbReference type="Proteomes" id="UP000625568"/>
    </source>
</evidence>
<evidence type="ECO:0000313" key="1">
    <source>
        <dbReference type="EMBL" id="QRO76988.1"/>
    </source>
</evidence>
<dbReference type="GeneID" id="93127767"/>